<keyword evidence="4" id="KW-1185">Reference proteome</keyword>
<dbReference type="Gene3D" id="3.40.50.2000">
    <property type="entry name" value="Glycogen Phosphorylase B"/>
    <property type="match status" value="2"/>
</dbReference>
<dbReference type="EMBL" id="LNYW01000043">
    <property type="protein sequence ID" value="KTD60722.1"/>
    <property type="molecule type" value="Genomic_DNA"/>
</dbReference>
<dbReference type="OrthoDB" id="9802525at2"/>
<dbReference type="GO" id="GO:0016757">
    <property type="term" value="F:glycosyltransferase activity"/>
    <property type="evidence" value="ECO:0007669"/>
    <property type="project" value="UniProtKB-KW"/>
</dbReference>
<gene>
    <name evidence="3" type="primary">kanE</name>
    <name evidence="3" type="ORF">Lsha_1439</name>
</gene>
<dbReference type="PATRIC" id="fig|1122169.6.peg.1656"/>
<dbReference type="eggNOG" id="COG0438">
    <property type="taxonomic scope" value="Bacteria"/>
</dbReference>
<dbReference type="EC" id="2.4.1.301" evidence="3"/>
<dbReference type="InterPro" id="IPR050194">
    <property type="entry name" value="Glycosyltransferase_grp1"/>
</dbReference>
<keyword evidence="1" id="KW-0472">Membrane</keyword>
<dbReference type="RefSeq" id="WP_018577610.1">
    <property type="nucleotide sequence ID" value="NZ_KB892404.1"/>
</dbReference>
<proteinExistence type="predicted"/>
<dbReference type="Proteomes" id="UP000054600">
    <property type="component" value="Unassembled WGS sequence"/>
</dbReference>
<dbReference type="PANTHER" id="PTHR45947">
    <property type="entry name" value="SULFOQUINOVOSYL TRANSFERASE SQD2"/>
    <property type="match status" value="1"/>
</dbReference>
<dbReference type="PANTHER" id="PTHR45947:SF3">
    <property type="entry name" value="SULFOQUINOVOSYL TRANSFERASE SQD2"/>
    <property type="match status" value="1"/>
</dbReference>
<organism evidence="3 4">
    <name type="scientific">Legionella shakespearei DSM 23087</name>
    <dbReference type="NCBI Taxonomy" id="1122169"/>
    <lineage>
        <taxon>Bacteria</taxon>
        <taxon>Pseudomonadati</taxon>
        <taxon>Pseudomonadota</taxon>
        <taxon>Gammaproteobacteria</taxon>
        <taxon>Legionellales</taxon>
        <taxon>Legionellaceae</taxon>
        <taxon>Legionella</taxon>
    </lineage>
</organism>
<dbReference type="AlphaFoldDB" id="A0A0W0YV31"/>
<feature type="transmembrane region" description="Helical" evidence="1">
    <location>
        <begin position="12"/>
        <end position="31"/>
    </location>
</feature>
<evidence type="ECO:0000256" key="1">
    <source>
        <dbReference type="SAM" id="Phobius"/>
    </source>
</evidence>
<keyword evidence="3" id="KW-0328">Glycosyltransferase</keyword>
<feature type="domain" description="Glycosyl transferase family 1" evidence="2">
    <location>
        <begin position="260"/>
        <end position="418"/>
    </location>
</feature>
<sequence>MFHSFFRKFFRLLDFFAALVIAFIGLLILLIRRCFGKFKLKPQKNCLLSISKDGINRIIECNPPGYLEWYFKRPHAEKTYVLYLGNEKSKVFRFGKKVVGINILMPLDRLKRFLPFTARTMQQLWGLAITLNVVRKISPKVVEVMFPTKLALRAMLLKWLMPIKLVTQVRGNFNLIYYFNPFPTFFPFKIKTPFFEVLLITWDNLISFLFYRSCDRVIGYNLNNMLSAISSGASPQKAKLSRIKIDLSMLNIQKQERNQLQELPQTGKIISLWSRLAPEKLVLETVQAFEKLCSMTKEELYYVIIGDGPEKSKIQSYISNSPFQERFILLGYRNRAFIAQTALHSSLAIISYGGSSLVEAVLLEVPVVAFDIEWHNELIRDGETGYLADFPDTAHMAEKMFKSINDPARSKEMVCSAKNLAQRMFDVKVIDLNESRYYLPLFE</sequence>
<evidence type="ECO:0000313" key="3">
    <source>
        <dbReference type="EMBL" id="KTD60722.1"/>
    </source>
</evidence>
<accession>A0A0W0YV31</accession>
<keyword evidence="1" id="KW-0812">Transmembrane</keyword>
<keyword evidence="3" id="KW-0808">Transferase</keyword>
<evidence type="ECO:0000259" key="2">
    <source>
        <dbReference type="Pfam" id="PF00534"/>
    </source>
</evidence>
<keyword evidence="1" id="KW-1133">Transmembrane helix</keyword>
<dbReference type="InterPro" id="IPR001296">
    <property type="entry name" value="Glyco_trans_1"/>
</dbReference>
<dbReference type="SUPFAM" id="SSF53756">
    <property type="entry name" value="UDP-Glycosyltransferase/glycogen phosphorylase"/>
    <property type="match status" value="1"/>
</dbReference>
<dbReference type="STRING" id="1122169.Lsha_1439"/>
<dbReference type="Pfam" id="PF00534">
    <property type="entry name" value="Glycos_transf_1"/>
    <property type="match status" value="1"/>
</dbReference>
<evidence type="ECO:0000313" key="4">
    <source>
        <dbReference type="Proteomes" id="UP000054600"/>
    </source>
</evidence>
<comment type="caution">
    <text evidence="3">The sequence shown here is derived from an EMBL/GenBank/DDBJ whole genome shotgun (WGS) entry which is preliminary data.</text>
</comment>
<protein>
    <submittedName>
        <fullName evidence="3">Alpha-D-kanosaminyltransferase</fullName>
        <ecNumber evidence="3">2.4.1.301</ecNumber>
    </submittedName>
</protein>
<name>A0A0W0YV31_9GAMM</name>
<reference evidence="3 4" key="1">
    <citation type="submission" date="2015-11" db="EMBL/GenBank/DDBJ databases">
        <title>Genomic analysis of 38 Legionella species identifies large and diverse effector repertoires.</title>
        <authorList>
            <person name="Burstein D."/>
            <person name="Amaro F."/>
            <person name="Zusman T."/>
            <person name="Lifshitz Z."/>
            <person name="Cohen O."/>
            <person name="Gilbert J.A."/>
            <person name="Pupko T."/>
            <person name="Shuman H.A."/>
            <person name="Segal G."/>
        </authorList>
    </citation>
    <scope>NUCLEOTIDE SEQUENCE [LARGE SCALE GENOMIC DNA]</scope>
    <source>
        <strain evidence="3 4">ATCC 49655</strain>
    </source>
</reference>